<comment type="cofactor">
    <cofactor evidence="13 14">
        <name>[4Fe-4S] cluster</name>
        <dbReference type="ChEBI" id="CHEBI:49883"/>
    </cofactor>
    <text evidence="13 14">Binds 1 [4Fe-4S] cluster. The cluster is coordinated with 3 cysteines and an exchangeable S-adenosyl-L-methionine.</text>
</comment>
<dbReference type="GO" id="GO:0051539">
    <property type="term" value="F:4 iron, 4 sulfur cluster binding"/>
    <property type="evidence" value="ECO:0007669"/>
    <property type="project" value="UniProtKB-KW"/>
</dbReference>
<keyword evidence="6 13" id="KW-0808">Transferase</keyword>
<dbReference type="PATRIC" id="fig|1502289.3.peg.710"/>
<dbReference type="FunFam" id="3.20.20.70:FF:000026">
    <property type="entry name" value="Biotin synthase"/>
    <property type="match status" value="1"/>
</dbReference>
<feature type="binding site" evidence="13 14">
    <location>
        <position position="83"/>
    </location>
    <ligand>
        <name>[4Fe-4S] cluster</name>
        <dbReference type="ChEBI" id="CHEBI:49883"/>
        <note>4Fe-4S-S-AdoMet</note>
    </ligand>
</feature>
<feature type="binding site" evidence="13 14">
    <location>
        <position position="219"/>
    </location>
    <ligand>
        <name>[2Fe-2S] cluster</name>
        <dbReference type="ChEBI" id="CHEBI:190135"/>
    </ligand>
</feature>
<dbReference type="PIRSF" id="PIRSF001619">
    <property type="entry name" value="Biotin_synth"/>
    <property type="match status" value="1"/>
</dbReference>
<protein>
    <recommendedName>
        <fullName evidence="4 13">Biotin synthase</fullName>
        <ecNumber evidence="4 13">2.8.1.6</ecNumber>
    </recommendedName>
</protein>
<organism evidence="16 17">
    <name type="scientific">Marine Group I thaumarchaeote SCGC AAA799-B03</name>
    <dbReference type="NCBI Taxonomy" id="1502289"/>
    <lineage>
        <taxon>Archaea</taxon>
        <taxon>Nitrososphaerota</taxon>
        <taxon>Marine Group I</taxon>
    </lineage>
</organism>
<dbReference type="SMART" id="SM00729">
    <property type="entry name" value="Elp3"/>
    <property type="match status" value="1"/>
</dbReference>
<evidence type="ECO:0000256" key="7">
    <source>
        <dbReference type="ARBA" id="ARBA00022691"/>
    </source>
</evidence>
<dbReference type="Pfam" id="PF04055">
    <property type="entry name" value="Radical_SAM"/>
    <property type="match status" value="1"/>
</dbReference>
<keyword evidence="17" id="KW-1185">Reference proteome</keyword>
<name>A0A087S7G1_9ARCH</name>
<dbReference type="EC" id="2.8.1.6" evidence="4 13"/>
<comment type="caution">
    <text evidence="16">The sequence shown here is derived from an EMBL/GenBank/DDBJ whole genome shotgun (WGS) entry which is preliminary data.</text>
</comment>
<dbReference type="GO" id="GO:0051537">
    <property type="term" value="F:2 iron, 2 sulfur cluster binding"/>
    <property type="evidence" value="ECO:0007669"/>
    <property type="project" value="UniProtKB-KW"/>
</dbReference>
<feature type="binding site" evidence="13 14">
    <location>
        <position position="90"/>
    </location>
    <ligand>
        <name>[4Fe-4S] cluster</name>
        <dbReference type="ChEBI" id="CHEBI:49883"/>
        <note>4Fe-4S-S-AdoMet</note>
    </ligand>
</feature>
<evidence type="ECO:0000256" key="6">
    <source>
        <dbReference type="ARBA" id="ARBA00022679"/>
    </source>
</evidence>
<dbReference type="GO" id="GO:0004076">
    <property type="term" value="F:biotin synthase activity"/>
    <property type="evidence" value="ECO:0007669"/>
    <property type="project" value="UniProtKB-UniRule"/>
</dbReference>
<keyword evidence="8 13" id="KW-0001">2Fe-2S</keyword>
<dbReference type="CDD" id="cd01335">
    <property type="entry name" value="Radical_SAM"/>
    <property type="match status" value="1"/>
</dbReference>
<dbReference type="Pfam" id="PF06968">
    <property type="entry name" value="BATS"/>
    <property type="match status" value="1"/>
</dbReference>
<keyword evidence="7 13" id="KW-0949">S-adenosyl-L-methionine</keyword>
<dbReference type="PROSITE" id="PS51918">
    <property type="entry name" value="RADICAL_SAM"/>
    <property type="match status" value="1"/>
</dbReference>
<feature type="domain" description="Radical SAM core" evidence="15">
    <location>
        <begin position="65"/>
        <end position="294"/>
    </location>
</feature>
<evidence type="ECO:0000256" key="10">
    <source>
        <dbReference type="ARBA" id="ARBA00022756"/>
    </source>
</evidence>
<keyword evidence="10 13" id="KW-0093">Biotin biosynthesis</keyword>
<gene>
    <name evidence="13 16" type="primary">bioB</name>
    <name evidence="16" type="ORF">AAA799B03_00765</name>
</gene>
<evidence type="ECO:0000259" key="15">
    <source>
        <dbReference type="PROSITE" id="PS51918"/>
    </source>
</evidence>
<feature type="binding site" evidence="13 14">
    <location>
        <position position="289"/>
    </location>
    <ligand>
        <name>[2Fe-2S] cluster</name>
        <dbReference type="ChEBI" id="CHEBI:190135"/>
    </ligand>
</feature>
<dbReference type="Gene3D" id="3.20.20.70">
    <property type="entry name" value="Aldolase class I"/>
    <property type="match status" value="1"/>
</dbReference>
<evidence type="ECO:0000256" key="4">
    <source>
        <dbReference type="ARBA" id="ARBA00012236"/>
    </source>
</evidence>
<feature type="binding site" evidence="13 14">
    <location>
        <position position="87"/>
    </location>
    <ligand>
        <name>[4Fe-4S] cluster</name>
        <dbReference type="ChEBI" id="CHEBI:49883"/>
        <note>4Fe-4S-S-AdoMet</note>
    </ligand>
</feature>
<evidence type="ECO:0000256" key="5">
    <source>
        <dbReference type="ARBA" id="ARBA00022485"/>
    </source>
</evidence>
<dbReference type="SFLD" id="SFLDS00029">
    <property type="entry name" value="Radical_SAM"/>
    <property type="match status" value="1"/>
</dbReference>
<comment type="subunit">
    <text evidence="3 13">Homodimer.</text>
</comment>
<comment type="pathway">
    <text evidence="1 13">Cofactor biosynthesis; biotin biosynthesis; biotin from 7,8-diaminononanoate: step 2/2.</text>
</comment>
<comment type="cofactor">
    <cofactor evidence="14">
        <name>[2Fe-2S] cluster</name>
        <dbReference type="ChEBI" id="CHEBI:190135"/>
    </cofactor>
    <text evidence="14">Binds 1 [2Fe-2S] cluster. The cluster is coordinated with 3 cysteines and 1 arginine.</text>
</comment>
<dbReference type="Proteomes" id="UP000029384">
    <property type="component" value="Unassembled WGS sequence"/>
</dbReference>
<evidence type="ECO:0000256" key="9">
    <source>
        <dbReference type="ARBA" id="ARBA00022723"/>
    </source>
</evidence>
<dbReference type="PANTHER" id="PTHR22976:SF2">
    <property type="entry name" value="BIOTIN SYNTHASE, MITOCHONDRIAL"/>
    <property type="match status" value="1"/>
</dbReference>
<evidence type="ECO:0000256" key="14">
    <source>
        <dbReference type="PIRSR" id="PIRSR001619-1"/>
    </source>
</evidence>
<sequence>MTTIVVINGKYLSQIMSVLEFIKECQEKVFSGNHISAKDAEKLLNIPEEYLPDLAKCANEITRDFNGEKVDVEQLNNIKKNACSEDCTFCGQSAFFDTGIETYQLPSPEEVVSKAQKAKDEGAESYCLVAAWREPSKNDFEKVCKIITEINDKVGISVECSLGFLTQEQAKKLKELKVKRYNHNLETAKSKFPEICTTHTYEDRLKTLGIARDAGLELCTGGIIGLGETREQRLELTLELARLFPEEVTINILVPVPGTPLELQTDLPNSEIVRMFSVIRFLLPESVIKISGGRETQLEDSGEELLQSGANGIITSGYLTMGGNEAQKDRKMIEKIGLQA</sequence>
<dbReference type="GO" id="GO:0009102">
    <property type="term" value="P:biotin biosynthetic process"/>
    <property type="evidence" value="ECO:0007669"/>
    <property type="project" value="UniProtKB-UniRule"/>
</dbReference>
<keyword evidence="9 13" id="KW-0479">Metal-binding</keyword>
<dbReference type="InterPro" id="IPR002684">
    <property type="entry name" value="Biotin_synth/BioAB"/>
</dbReference>
<dbReference type="SMART" id="SM00876">
    <property type="entry name" value="BATS"/>
    <property type="match status" value="1"/>
</dbReference>
<dbReference type="SUPFAM" id="SSF102114">
    <property type="entry name" value="Radical SAM enzymes"/>
    <property type="match status" value="1"/>
</dbReference>
<evidence type="ECO:0000256" key="1">
    <source>
        <dbReference type="ARBA" id="ARBA00004942"/>
    </source>
</evidence>
<comment type="similarity">
    <text evidence="2 13">Belongs to the radical SAM superfamily. Biotin synthase family.</text>
</comment>
<dbReference type="SFLD" id="SFLDG01060">
    <property type="entry name" value="BATS_domain_containing"/>
    <property type="match status" value="1"/>
</dbReference>
<evidence type="ECO:0000256" key="8">
    <source>
        <dbReference type="ARBA" id="ARBA00022714"/>
    </source>
</evidence>
<dbReference type="InterPro" id="IPR010722">
    <property type="entry name" value="BATS_dom"/>
</dbReference>
<evidence type="ECO:0000256" key="11">
    <source>
        <dbReference type="ARBA" id="ARBA00023004"/>
    </source>
</evidence>
<reference evidence="16 17" key="1">
    <citation type="submission" date="2014-06" db="EMBL/GenBank/DDBJ databases">
        <authorList>
            <person name="Ngugi D.K."/>
            <person name="Blom J."/>
            <person name="Alam I."/>
            <person name="Rashid M."/>
            <person name="Baalawi W."/>
            <person name="Zhang G."/>
            <person name="Hikmawan T."/>
            <person name="Guan Y."/>
            <person name="Antunes A."/>
            <person name="Siam R."/>
            <person name="El-Dorry H."/>
            <person name="Bajic V."/>
            <person name="Stingl U."/>
        </authorList>
    </citation>
    <scope>NUCLEOTIDE SEQUENCE [LARGE SCALE GENOMIC DNA]</scope>
    <source>
        <strain evidence="16">SCGC AAA799-B03</strain>
    </source>
</reference>
<evidence type="ECO:0000313" key="16">
    <source>
        <dbReference type="EMBL" id="KFM21665.1"/>
    </source>
</evidence>
<dbReference type="InterPro" id="IPR058240">
    <property type="entry name" value="rSAM_sf"/>
</dbReference>
<dbReference type="SFLD" id="SFLDG01278">
    <property type="entry name" value="biotin_synthase_like"/>
    <property type="match status" value="1"/>
</dbReference>
<keyword evidence="5 13" id="KW-0004">4Fe-4S</keyword>
<evidence type="ECO:0000256" key="13">
    <source>
        <dbReference type="HAMAP-Rule" id="MF_01694"/>
    </source>
</evidence>
<comment type="cofactor">
    <cofactor evidence="13">
        <name>[2Fe-2S] cluster</name>
        <dbReference type="ChEBI" id="CHEBI:190135"/>
    </cofactor>
    <text evidence="13">Binds 1 [2Fe-2S] cluster. The cluster is coordinated with 3 cysteines and 1 arginine.</text>
</comment>
<dbReference type="AlphaFoldDB" id="A0A087S7G1"/>
<evidence type="ECO:0000256" key="2">
    <source>
        <dbReference type="ARBA" id="ARBA00010765"/>
    </source>
</evidence>
<dbReference type="EMBL" id="JOTA01000014">
    <property type="protein sequence ID" value="KFM21665.1"/>
    <property type="molecule type" value="Genomic_DNA"/>
</dbReference>
<dbReference type="InterPro" id="IPR013785">
    <property type="entry name" value="Aldolase_TIM"/>
</dbReference>
<proteinExistence type="inferred from homology"/>
<comment type="catalytic activity">
    <reaction evidence="13">
        <text>(4R,5S)-dethiobiotin + (sulfur carrier)-SH + 2 reduced [2Fe-2S]-[ferredoxin] + 2 S-adenosyl-L-methionine = (sulfur carrier)-H + biotin + 2 5'-deoxyadenosine + 2 L-methionine + 2 oxidized [2Fe-2S]-[ferredoxin]</text>
        <dbReference type="Rhea" id="RHEA:22060"/>
        <dbReference type="Rhea" id="RHEA-COMP:10000"/>
        <dbReference type="Rhea" id="RHEA-COMP:10001"/>
        <dbReference type="Rhea" id="RHEA-COMP:14737"/>
        <dbReference type="Rhea" id="RHEA-COMP:14739"/>
        <dbReference type="ChEBI" id="CHEBI:17319"/>
        <dbReference type="ChEBI" id="CHEBI:29917"/>
        <dbReference type="ChEBI" id="CHEBI:33737"/>
        <dbReference type="ChEBI" id="CHEBI:33738"/>
        <dbReference type="ChEBI" id="CHEBI:57586"/>
        <dbReference type="ChEBI" id="CHEBI:57844"/>
        <dbReference type="ChEBI" id="CHEBI:59789"/>
        <dbReference type="ChEBI" id="CHEBI:64428"/>
        <dbReference type="ChEBI" id="CHEBI:149473"/>
        <dbReference type="EC" id="2.8.1.6"/>
    </reaction>
</comment>
<dbReference type="UniPathway" id="UPA00078">
    <property type="reaction ID" value="UER00162"/>
</dbReference>
<keyword evidence="11 13" id="KW-0408">Iron</keyword>
<dbReference type="InterPro" id="IPR007197">
    <property type="entry name" value="rSAM"/>
</dbReference>
<feature type="binding site" evidence="13 14">
    <location>
        <position position="127"/>
    </location>
    <ligand>
        <name>[2Fe-2S] cluster</name>
        <dbReference type="ChEBI" id="CHEBI:190135"/>
    </ligand>
</feature>
<dbReference type="InterPro" id="IPR024177">
    <property type="entry name" value="Biotin_synthase"/>
</dbReference>
<comment type="function">
    <text evidence="13">Catalyzes the conversion of dethiobiotin (DTB) to biotin by the insertion of a sulfur atom into dethiobiotin via a radical-based mechanism.</text>
</comment>
<dbReference type="InterPro" id="IPR006638">
    <property type="entry name" value="Elp3/MiaA/NifB-like_rSAM"/>
</dbReference>
<evidence type="ECO:0000256" key="12">
    <source>
        <dbReference type="ARBA" id="ARBA00023014"/>
    </source>
</evidence>
<keyword evidence="12 13" id="KW-0411">Iron-sulfur</keyword>
<evidence type="ECO:0000313" key="17">
    <source>
        <dbReference type="Proteomes" id="UP000029384"/>
    </source>
</evidence>
<evidence type="ECO:0000256" key="3">
    <source>
        <dbReference type="ARBA" id="ARBA00011738"/>
    </source>
</evidence>
<dbReference type="PANTHER" id="PTHR22976">
    <property type="entry name" value="BIOTIN SYNTHASE"/>
    <property type="match status" value="1"/>
</dbReference>
<accession>A0A087S7G1</accession>
<dbReference type="HAMAP" id="MF_01694">
    <property type="entry name" value="BioB"/>
    <property type="match status" value="1"/>
</dbReference>
<comment type="caution">
    <text evidence="13">Lacks conserved residue(s) required for the propagation of feature annotation.</text>
</comment>
<dbReference type="GO" id="GO:0005506">
    <property type="term" value="F:iron ion binding"/>
    <property type="evidence" value="ECO:0007669"/>
    <property type="project" value="UniProtKB-UniRule"/>
</dbReference>
<dbReference type="NCBIfam" id="TIGR00433">
    <property type="entry name" value="bioB"/>
    <property type="match status" value="1"/>
</dbReference>